<dbReference type="CDD" id="cd00782">
    <property type="entry name" value="MutL_Trans"/>
    <property type="match status" value="1"/>
</dbReference>
<organism evidence="9 10">
    <name type="scientific">Bdellovibrio reynosensis</name>
    <dbReference type="NCBI Taxonomy" id="2835041"/>
    <lineage>
        <taxon>Bacteria</taxon>
        <taxon>Pseudomonadati</taxon>
        <taxon>Bdellovibrionota</taxon>
        <taxon>Bdellovibrionia</taxon>
        <taxon>Bdellovibrionales</taxon>
        <taxon>Pseudobdellovibrionaceae</taxon>
        <taxon>Bdellovibrio</taxon>
    </lineage>
</organism>
<feature type="compositionally biased region" description="Polar residues" evidence="6">
    <location>
        <begin position="414"/>
        <end position="428"/>
    </location>
</feature>
<dbReference type="InterPro" id="IPR020568">
    <property type="entry name" value="Ribosomal_Su5_D2-typ_SF"/>
</dbReference>
<dbReference type="PROSITE" id="PS00058">
    <property type="entry name" value="DNA_MISMATCH_REPAIR_1"/>
    <property type="match status" value="1"/>
</dbReference>
<dbReference type="RefSeq" id="WP_243539585.1">
    <property type="nucleotide sequence ID" value="NZ_CP093442.1"/>
</dbReference>
<evidence type="ECO:0000256" key="5">
    <source>
        <dbReference type="HAMAP-Rule" id="MF_00149"/>
    </source>
</evidence>
<dbReference type="Gene3D" id="3.30.1370.100">
    <property type="entry name" value="MutL, C-terminal domain, regulatory subdomain"/>
    <property type="match status" value="1"/>
</dbReference>
<dbReference type="SUPFAM" id="SSF54211">
    <property type="entry name" value="Ribosomal protein S5 domain 2-like"/>
    <property type="match status" value="1"/>
</dbReference>
<feature type="region of interest" description="Disordered" evidence="6">
    <location>
        <begin position="408"/>
        <end position="428"/>
    </location>
</feature>
<comment type="function">
    <text evidence="5">This protein is involved in the repair of mismatches in DNA. It is required for dam-dependent methyl-directed DNA mismatch repair. May act as a 'molecular matchmaker', a protein that promotes the formation of a stable complex between two or more DNA-binding proteins in an ATP-dependent manner without itself being part of a final effector complex.</text>
</comment>
<dbReference type="SMART" id="SM00853">
    <property type="entry name" value="MutL_C"/>
    <property type="match status" value="1"/>
</dbReference>
<dbReference type="SUPFAM" id="SSF55874">
    <property type="entry name" value="ATPase domain of HSP90 chaperone/DNA topoisomerase II/histidine kinase"/>
    <property type="match status" value="1"/>
</dbReference>
<dbReference type="Gene3D" id="3.30.230.10">
    <property type="match status" value="1"/>
</dbReference>
<dbReference type="InterPro" id="IPR014762">
    <property type="entry name" value="DNA_mismatch_repair_CS"/>
</dbReference>
<evidence type="ECO:0000259" key="8">
    <source>
        <dbReference type="SMART" id="SM01340"/>
    </source>
</evidence>
<dbReference type="InterPro" id="IPR014721">
    <property type="entry name" value="Ribsml_uS5_D2-typ_fold_subgr"/>
</dbReference>
<keyword evidence="4 5" id="KW-0234">DNA repair</keyword>
<proteinExistence type="inferred from homology"/>
<dbReference type="GO" id="GO:0004519">
    <property type="term" value="F:endonuclease activity"/>
    <property type="evidence" value="ECO:0007669"/>
    <property type="project" value="UniProtKB-KW"/>
</dbReference>
<evidence type="ECO:0000313" key="9">
    <source>
        <dbReference type="EMBL" id="UOF02348.1"/>
    </source>
</evidence>
<dbReference type="Gene3D" id="3.30.1540.20">
    <property type="entry name" value="MutL, C-terminal domain, dimerisation subdomain"/>
    <property type="match status" value="1"/>
</dbReference>
<dbReference type="CDD" id="cd16926">
    <property type="entry name" value="HATPase_MutL-MLH-PMS-like"/>
    <property type="match status" value="1"/>
</dbReference>
<protein>
    <recommendedName>
        <fullName evidence="2 5">DNA mismatch repair protein MutL</fullName>
    </recommendedName>
</protein>
<dbReference type="EMBL" id="CP093442">
    <property type="protein sequence ID" value="UOF02348.1"/>
    <property type="molecule type" value="Genomic_DNA"/>
</dbReference>
<evidence type="ECO:0000256" key="1">
    <source>
        <dbReference type="ARBA" id="ARBA00006082"/>
    </source>
</evidence>
<keyword evidence="9" id="KW-0540">Nuclease</keyword>
<dbReference type="Gene3D" id="3.30.565.10">
    <property type="entry name" value="Histidine kinase-like ATPase, C-terminal domain"/>
    <property type="match status" value="1"/>
</dbReference>
<dbReference type="Pfam" id="PF13589">
    <property type="entry name" value="HATPase_c_3"/>
    <property type="match status" value="1"/>
</dbReference>
<evidence type="ECO:0000256" key="4">
    <source>
        <dbReference type="ARBA" id="ARBA00023204"/>
    </source>
</evidence>
<dbReference type="InterPro" id="IPR036890">
    <property type="entry name" value="HATPase_C_sf"/>
</dbReference>
<keyword evidence="9" id="KW-0255">Endonuclease</keyword>
<evidence type="ECO:0000259" key="7">
    <source>
        <dbReference type="SMART" id="SM00853"/>
    </source>
</evidence>
<keyword evidence="10" id="KW-1185">Reference proteome</keyword>
<dbReference type="InterPro" id="IPR002099">
    <property type="entry name" value="MutL/Mlh/PMS"/>
</dbReference>
<evidence type="ECO:0000256" key="6">
    <source>
        <dbReference type="SAM" id="MobiDB-lite"/>
    </source>
</evidence>
<dbReference type="InterPro" id="IPR038973">
    <property type="entry name" value="MutL/Mlh/Pms-like"/>
</dbReference>
<feature type="domain" description="DNA mismatch repair protein S5" evidence="8">
    <location>
        <begin position="210"/>
        <end position="322"/>
    </location>
</feature>
<sequence>MSIHVLPPEVVDQIAAGEVVERPAHLVKELVENSIDAGATRVHIEFFDGGRIVKVIDNGKGMAPEDLPKSLERFATSKISKTDDLWSLKTFGFRGEALASISAVSKLTITSRREGDEQAHQLICEYGKKRDIDKVGGSQGTTILMENLFDNTPARLKFLKSDAAENGAIKTTLKAMALSHYNVEIRIQENGKLVSFWPACKTRKDRVEQILEIKPLFEGEASRENVKAYAVFADPHNVAKTAKNIWLFAQNRWIQDRSLQAAVNEAYRSLLMHGEYPIAVVWVETDPDCVDVNIHPTKSQVKFQNASLAFRAVAASLRGTLEQAPWLGANAPKPGPAPLEGVSAGDYKSTQGLPNFAAVTPKENLTFQDSSLNTTTFQKKDFHFPSANLQQPKLNYQCLADAAASRDNFETPPAHQQSVPQYQPEKNQEPQGYWSSLEVLGQANLTYIVTQSRDKIIFVDQHAAHERVVFEKLMSAWKGGKVDVQDFLFPLAIDMSPEKVEAILTLGKEIERLGVFIEALGPGTIGVKAAPLMIKESILGSVLDKMAHEIVEQGGSFSLERVVGDICATMACHSVVRAGQALGLDQMKTLLRDMDTFPLSSFCPHGRPVSVEYPFYKLEKDFGRIV</sequence>
<dbReference type="SMART" id="SM01340">
    <property type="entry name" value="DNA_mis_repair"/>
    <property type="match status" value="1"/>
</dbReference>
<evidence type="ECO:0000313" key="10">
    <source>
        <dbReference type="Proteomes" id="UP000830116"/>
    </source>
</evidence>
<feature type="domain" description="MutL C-terminal dimerisation" evidence="7">
    <location>
        <begin position="439"/>
        <end position="582"/>
    </location>
</feature>
<dbReference type="PANTHER" id="PTHR10073:SF12">
    <property type="entry name" value="DNA MISMATCH REPAIR PROTEIN MLH1"/>
    <property type="match status" value="1"/>
</dbReference>
<dbReference type="Pfam" id="PF08676">
    <property type="entry name" value="MutL_C"/>
    <property type="match status" value="1"/>
</dbReference>
<dbReference type="SUPFAM" id="SSF118116">
    <property type="entry name" value="DNA mismatch repair protein MutL"/>
    <property type="match status" value="1"/>
</dbReference>
<dbReference type="InterPro" id="IPR020667">
    <property type="entry name" value="DNA_mismatch_repair_MutL"/>
</dbReference>
<dbReference type="HAMAP" id="MF_00149">
    <property type="entry name" value="DNA_mis_repair"/>
    <property type="match status" value="1"/>
</dbReference>
<accession>A0ABY4CBJ8</accession>
<dbReference type="Pfam" id="PF01119">
    <property type="entry name" value="DNA_mis_repair"/>
    <property type="match status" value="1"/>
</dbReference>
<dbReference type="InterPro" id="IPR013507">
    <property type="entry name" value="DNA_mismatch_S5_2-like"/>
</dbReference>
<dbReference type="NCBIfam" id="TIGR00585">
    <property type="entry name" value="mutl"/>
    <property type="match status" value="1"/>
</dbReference>
<dbReference type="Proteomes" id="UP000830116">
    <property type="component" value="Chromosome"/>
</dbReference>
<dbReference type="InterPro" id="IPR042120">
    <property type="entry name" value="MutL_C_dimsub"/>
</dbReference>
<comment type="similarity">
    <text evidence="1 5">Belongs to the DNA mismatch repair MutL/HexB family.</text>
</comment>
<evidence type="ECO:0000256" key="2">
    <source>
        <dbReference type="ARBA" id="ARBA00021975"/>
    </source>
</evidence>
<name>A0ABY4CBJ8_9BACT</name>
<reference evidence="9" key="1">
    <citation type="submission" date="2022-03" db="EMBL/GenBank/DDBJ databases">
        <title>Genome Identification and Characterization of new species Bdellovibrio reynosense LBG001 sp. nov. from a Mexico soil sample.</title>
        <authorList>
            <person name="Camilli A."/>
            <person name="Ajao Y."/>
            <person name="Guo X."/>
        </authorList>
    </citation>
    <scope>NUCLEOTIDE SEQUENCE</scope>
    <source>
        <strain evidence="9">LBG001</strain>
    </source>
</reference>
<dbReference type="InterPro" id="IPR014790">
    <property type="entry name" value="MutL_C"/>
</dbReference>
<dbReference type="InterPro" id="IPR042121">
    <property type="entry name" value="MutL_C_regsub"/>
</dbReference>
<dbReference type="PANTHER" id="PTHR10073">
    <property type="entry name" value="DNA MISMATCH REPAIR PROTEIN MLH, PMS, MUTL"/>
    <property type="match status" value="1"/>
</dbReference>
<gene>
    <name evidence="5 9" type="primary">mutL</name>
    <name evidence="9" type="ORF">MNR06_05210</name>
</gene>
<evidence type="ECO:0000256" key="3">
    <source>
        <dbReference type="ARBA" id="ARBA00022763"/>
    </source>
</evidence>
<keyword evidence="3 5" id="KW-0227">DNA damage</keyword>
<keyword evidence="9" id="KW-0378">Hydrolase</keyword>
<dbReference type="InterPro" id="IPR037198">
    <property type="entry name" value="MutL_C_sf"/>
</dbReference>